<dbReference type="SMART" id="SM00387">
    <property type="entry name" value="HATPase_c"/>
    <property type="match status" value="1"/>
</dbReference>
<keyword evidence="7" id="KW-1185">Reference proteome</keyword>
<evidence type="ECO:0000259" key="5">
    <source>
        <dbReference type="PROSITE" id="PS50109"/>
    </source>
</evidence>
<dbReference type="SUPFAM" id="SSF55874">
    <property type="entry name" value="ATPase domain of HSP90 chaperone/DNA topoisomerase II/histidine kinase"/>
    <property type="match status" value="1"/>
</dbReference>
<evidence type="ECO:0000256" key="4">
    <source>
        <dbReference type="SAM" id="Phobius"/>
    </source>
</evidence>
<dbReference type="SMART" id="SM00388">
    <property type="entry name" value="HisKA"/>
    <property type="match status" value="1"/>
</dbReference>
<protein>
    <recommendedName>
        <fullName evidence="2">histidine kinase</fullName>
        <ecNumber evidence="2">2.7.13.3</ecNumber>
    </recommendedName>
</protein>
<feature type="domain" description="Histidine kinase" evidence="5">
    <location>
        <begin position="202"/>
        <end position="416"/>
    </location>
</feature>
<dbReference type="CDD" id="cd00082">
    <property type="entry name" value="HisKA"/>
    <property type="match status" value="1"/>
</dbReference>
<dbReference type="PANTHER" id="PTHR43547:SF2">
    <property type="entry name" value="HYBRID SIGNAL TRANSDUCTION HISTIDINE KINASE C"/>
    <property type="match status" value="1"/>
</dbReference>
<proteinExistence type="predicted"/>
<dbReference type="SUPFAM" id="SSF47384">
    <property type="entry name" value="Homodimeric domain of signal transducing histidine kinase"/>
    <property type="match status" value="1"/>
</dbReference>
<dbReference type="InterPro" id="IPR005467">
    <property type="entry name" value="His_kinase_dom"/>
</dbReference>
<organism evidence="6 7">
    <name type="scientific">Lutimonas vermicola</name>
    <dbReference type="NCBI Taxonomy" id="414288"/>
    <lineage>
        <taxon>Bacteria</taxon>
        <taxon>Pseudomonadati</taxon>
        <taxon>Bacteroidota</taxon>
        <taxon>Flavobacteriia</taxon>
        <taxon>Flavobacteriales</taxon>
        <taxon>Flavobacteriaceae</taxon>
        <taxon>Lutimonas</taxon>
    </lineage>
</organism>
<dbReference type="Pfam" id="PF02518">
    <property type="entry name" value="HATPase_c"/>
    <property type="match status" value="1"/>
</dbReference>
<keyword evidence="4" id="KW-0472">Membrane</keyword>
<dbReference type="InterPro" id="IPR003594">
    <property type="entry name" value="HATPase_dom"/>
</dbReference>
<comment type="catalytic activity">
    <reaction evidence="1">
        <text>ATP + protein L-histidine = ADP + protein N-phospho-L-histidine.</text>
        <dbReference type="EC" id="2.7.13.3"/>
    </reaction>
</comment>
<sequence>MYIIIFIVAIIGLSFIQYKYFQIGLNLAGIQFNQKIGETVKEIKEDLFQRNELTYLVGTAIAKEDLNFKLSLDSLQDASIYFMDDFLRQKLLQKGVKIDFSFNLYGQDSTLYMQSKKVFSDNEKLLKYPVVLEGYLPDLMKSRVVLELQFQNVNRYFLSQLNGLTIPSIIFIVMIIVVILWVYRAFYLQNNLITTTNDFINNLTHELKTPVFAIGVATKILEEKSNEDQKPLISLIRAQVDKLKTQIDKVLEIGVIEEKKGFVKHEKLDIKPILSNIAANFKQQAALNNFTFNSRIQGDSLMILGDAYHIENAINSLLENASKYSEDHADISFSAFTEGKYLVIEVADKGIGIGSQDLNKIFDKYYRISVGDVHTVKGYGLGLHYVKRIVHLHKGSIEVQSKLNEGSTFIIKLPLL</sequence>
<evidence type="ECO:0000256" key="2">
    <source>
        <dbReference type="ARBA" id="ARBA00012438"/>
    </source>
</evidence>
<dbReference type="InterPro" id="IPR003661">
    <property type="entry name" value="HisK_dim/P_dom"/>
</dbReference>
<dbReference type="PANTHER" id="PTHR43547">
    <property type="entry name" value="TWO-COMPONENT HISTIDINE KINASE"/>
    <property type="match status" value="1"/>
</dbReference>
<dbReference type="GO" id="GO:0016301">
    <property type="term" value="F:kinase activity"/>
    <property type="evidence" value="ECO:0007669"/>
    <property type="project" value="UniProtKB-KW"/>
</dbReference>
<dbReference type="Proteomes" id="UP001474120">
    <property type="component" value="Unassembled WGS sequence"/>
</dbReference>
<feature type="transmembrane region" description="Helical" evidence="4">
    <location>
        <begin position="164"/>
        <end position="183"/>
    </location>
</feature>
<keyword evidence="6" id="KW-0808">Transferase</keyword>
<dbReference type="RefSeq" id="WP_342159139.1">
    <property type="nucleotide sequence ID" value="NZ_JBCDNA010000001.1"/>
</dbReference>
<dbReference type="EMBL" id="JBCDNA010000001">
    <property type="protein sequence ID" value="MEL4455324.1"/>
    <property type="molecule type" value="Genomic_DNA"/>
</dbReference>
<dbReference type="Gene3D" id="1.10.287.130">
    <property type="match status" value="1"/>
</dbReference>
<keyword evidence="6" id="KW-0418">Kinase</keyword>
<dbReference type="InterPro" id="IPR036097">
    <property type="entry name" value="HisK_dim/P_sf"/>
</dbReference>
<keyword evidence="3" id="KW-0597">Phosphoprotein</keyword>
<gene>
    <name evidence="6" type="ORF">AABB81_05415</name>
</gene>
<comment type="caution">
    <text evidence="6">The sequence shown here is derived from an EMBL/GenBank/DDBJ whole genome shotgun (WGS) entry which is preliminary data.</text>
</comment>
<dbReference type="Gene3D" id="3.30.565.10">
    <property type="entry name" value="Histidine kinase-like ATPase, C-terminal domain"/>
    <property type="match status" value="1"/>
</dbReference>
<name>A0ABU9L0Y8_9FLAO</name>
<keyword evidence="4" id="KW-0812">Transmembrane</keyword>
<evidence type="ECO:0000256" key="1">
    <source>
        <dbReference type="ARBA" id="ARBA00000085"/>
    </source>
</evidence>
<evidence type="ECO:0000256" key="3">
    <source>
        <dbReference type="ARBA" id="ARBA00022553"/>
    </source>
</evidence>
<dbReference type="InterPro" id="IPR036890">
    <property type="entry name" value="HATPase_C_sf"/>
</dbReference>
<reference evidence="6 7" key="1">
    <citation type="submission" date="2024-04" db="EMBL/GenBank/DDBJ databases">
        <title>whole genome sequencing of Lutimonas vermicola strain IMCC1616.</title>
        <authorList>
            <person name="Bae S.S."/>
        </authorList>
    </citation>
    <scope>NUCLEOTIDE SEQUENCE [LARGE SCALE GENOMIC DNA]</scope>
    <source>
        <strain evidence="6 7">IMCC1616</strain>
    </source>
</reference>
<dbReference type="InterPro" id="IPR004358">
    <property type="entry name" value="Sig_transdc_His_kin-like_C"/>
</dbReference>
<accession>A0ABU9L0Y8</accession>
<evidence type="ECO:0000313" key="7">
    <source>
        <dbReference type="Proteomes" id="UP001474120"/>
    </source>
</evidence>
<evidence type="ECO:0000313" key="6">
    <source>
        <dbReference type="EMBL" id="MEL4455324.1"/>
    </source>
</evidence>
<dbReference type="PROSITE" id="PS50109">
    <property type="entry name" value="HIS_KIN"/>
    <property type="match status" value="1"/>
</dbReference>
<keyword evidence="4" id="KW-1133">Transmembrane helix</keyword>
<dbReference type="Pfam" id="PF00512">
    <property type="entry name" value="HisKA"/>
    <property type="match status" value="1"/>
</dbReference>
<dbReference type="EC" id="2.7.13.3" evidence="2"/>
<dbReference type="PRINTS" id="PR00344">
    <property type="entry name" value="BCTRLSENSOR"/>
</dbReference>